<gene>
    <name evidence="2" type="ORF">BP5553_04618</name>
</gene>
<sequence length="478" mass="53682">MEPLSIIGGIVAIAEAAGAVAKCADGLYRISYKAGVLAEDVELFASHVHVFGSTIFNAHRTIRDHYLNDMTSTTIQKLHKSFALDLLTFQCDCVTKRVSSLQERVNDHNGPLGLWMRVLWLLDKEKRNDIYLSMERIKLSFLLIMSQVMYEILEQRALSPSPLERQLCDFRREMKECRKQIRSHMKIMHVCKIRQERLNYHDSLRYDEGHDAAIDNIENVLLDIGSVMVDRASKRASRRTDIISTTTGRRSSDKVVDHGGGSNFSPASGTSHLTTRQSPLQEPSGESLRLTSNQPIAIHPRDAQRHGHSPPTAESSSSSLGSSSIRIQDDPQPDRALHLDEGDYIAVQASSRLLYLDPDLDYPVTQGYINSNIEPTNANLNPEFPQNVISERYATELGLAIEYSQRDNEDRTDAEAGDKDIEMEIDFGNGEVHSVIGRTSFLWKNSQQVSHLRPLRVTLSSERIHVVPDPVGFWGAVP</sequence>
<evidence type="ECO:0000256" key="1">
    <source>
        <dbReference type="SAM" id="MobiDB-lite"/>
    </source>
</evidence>
<evidence type="ECO:0008006" key="4">
    <source>
        <dbReference type="Google" id="ProtNLM"/>
    </source>
</evidence>
<feature type="region of interest" description="Disordered" evidence="1">
    <location>
        <begin position="235"/>
        <end position="289"/>
    </location>
</feature>
<dbReference type="Proteomes" id="UP000254866">
    <property type="component" value="Unassembled WGS sequence"/>
</dbReference>
<protein>
    <recommendedName>
        <fullName evidence="4">Fungal N-terminal domain-containing protein</fullName>
    </recommendedName>
</protein>
<evidence type="ECO:0000313" key="3">
    <source>
        <dbReference type="Proteomes" id="UP000254866"/>
    </source>
</evidence>
<feature type="region of interest" description="Disordered" evidence="1">
    <location>
        <begin position="301"/>
        <end position="336"/>
    </location>
</feature>
<organism evidence="2 3">
    <name type="scientific">Venustampulla echinocandica</name>
    <dbReference type="NCBI Taxonomy" id="2656787"/>
    <lineage>
        <taxon>Eukaryota</taxon>
        <taxon>Fungi</taxon>
        <taxon>Dikarya</taxon>
        <taxon>Ascomycota</taxon>
        <taxon>Pezizomycotina</taxon>
        <taxon>Leotiomycetes</taxon>
        <taxon>Helotiales</taxon>
        <taxon>Pleuroascaceae</taxon>
        <taxon>Venustampulla</taxon>
    </lineage>
</organism>
<reference evidence="2 3" key="1">
    <citation type="journal article" date="2018" name="IMA Fungus">
        <title>IMA Genome-F 9: Draft genome sequence of Annulohypoxylon stygium, Aspergillus mulundensis, Berkeleyomyces basicola (syn. Thielaviopsis basicola), Ceratocystis smalleyi, two Cercospora beticola strains, Coleophoma cylindrospora, Fusarium fracticaudum, Phialophora cf. hyalina, and Morchella septimelata.</title>
        <authorList>
            <person name="Wingfield B.D."/>
            <person name="Bills G.F."/>
            <person name="Dong Y."/>
            <person name="Huang W."/>
            <person name="Nel W.J."/>
            <person name="Swalarsk-Parry B.S."/>
            <person name="Vaghefi N."/>
            <person name="Wilken P.M."/>
            <person name="An Z."/>
            <person name="de Beer Z.W."/>
            <person name="De Vos L."/>
            <person name="Chen L."/>
            <person name="Duong T.A."/>
            <person name="Gao Y."/>
            <person name="Hammerbacher A."/>
            <person name="Kikkert J.R."/>
            <person name="Li Y."/>
            <person name="Li H."/>
            <person name="Li K."/>
            <person name="Li Q."/>
            <person name="Liu X."/>
            <person name="Ma X."/>
            <person name="Naidoo K."/>
            <person name="Pethybridge S.J."/>
            <person name="Sun J."/>
            <person name="Steenkamp E.T."/>
            <person name="van der Nest M.A."/>
            <person name="van Wyk S."/>
            <person name="Wingfield M.J."/>
            <person name="Xiong C."/>
            <person name="Yue Q."/>
            <person name="Zhang X."/>
        </authorList>
    </citation>
    <scope>NUCLEOTIDE SEQUENCE [LARGE SCALE GENOMIC DNA]</scope>
    <source>
        <strain evidence="2 3">BP 5553</strain>
    </source>
</reference>
<proteinExistence type="predicted"/>
<evidence type="ECO:0000313" key="2">
    <source>
        <dbReference type="EMBL" id="RDL37185.1"/>
    </source>
</evidence>
<dbReference type="AlphaFoldDB" id="A0A370TNS9"/>
<feature type="compositionally biased region" description="Polar residues" evidence="1">
    <location>
        <begin position="263"/>
        <end position="281"/>
    </location>
</feature>
<keyword evidence="3" id="KW-1185">Reference proteome</keyword>
<dbReference type="EMBL" id="NPIC01000003">
    <property type="protein sequence ID" value="RDL37185.1"/>
    <property type="molecule type" value="Genomic_DNA"/>
</dbReference>
<comment type="caution">
    <text evidence="2">The sequence shown here is derived from an EMBL/GenBank/DDBJ whole genome shotgun (WGS) entry which is preliminary data.</text>
</comment>
<dbReference type="RefSeq" id="XP_031869841.1">
    <property type="nucleotide sequence ID" value="XM_032013241.1"/>
</dbReference>
<dbReference type="OrthoDB" id="4849252at2759"/>
<name>A0A370TNS9_9HELO</name>
<accession>A0A370TNS9</accession>
<feature type="compositionally biased region" description="Low complexity" evidence="1">
    <location>
        <begin position="315"/>
        <end position="324"/>
    </location>
</feature>
<feature type="compositionally biased region" description="Basic and acidic residues" evidence="1">
    <location>
        <begin position="327"/>
        <end position="336"/>
    </location>
</feature>
<dbReference type="GeneID" id="43597467"/>